<sequence length="492" mass="55374">MPTILLILLIPIVSVSSNAALLNYNENWNNIDFISSVKNPHLRVKRGEHDLLDFGTGSTFPPDAELEDDNKEPETTEHTYYTMTTHTDNEETFAQNYIDIQKWISEGGAVGQTENSHLDNAYRKAAGVKLKFDFPFYGHRLQNLTIATGGFLYVGDQTHSWLAATQYIAPLMANFDTMENGSSISYADDAKRVVVEWHEVTLRDNRQAGPFTFQVHLWRNGNITFVYKEVPIPITNISDSFHPRKMGISDAYLFNHKVSNVPPALQSSKRVIHEYHRITVSPDKITSNSVVFMEALKTCLDATTCDECHKMALKTFKCNWCIPKDGGDKNHGGEDTDANNNKPFCSDQMGMHRRRQEWIEGNCQVNEENQYCKAEDVTSPDNTTKEANTASLDESQTTLVNAPTAATTVETNTQDVSPSQSHHHTQQHSDNESSGGIAFITFFALIGISTSIWVAYAYLNPHTRSGQLLIKYRPSKWQIPSSHVRYSASVHM</sequence>
<feature type="region of interest" description="Disordered" evidence="5">
    <location>
        <begin position="375"/>
        <end position="432"/>
    </location>
</feature>
<keyword evidence="2 6" id="KW-0812">Transmembrane</keyword>
<keyword evidence="3 7" id="KW-0732">Signal</keyword>
<evidence type="ECO:0000313" key="8">
    <source>
        <dbReference type="EMBL" id="CAD2135924.1"/>
    </source>
</evidence>
<comment type="caution">
    <text evidence="8">The sequence shown here is derived from an EMBL/GenBank/DDBJ whole genome shotgun (WGS) entry which is preliminary data.</text>
</comment>
<feature type="signal peptide" evidence="7">
    <location>
        <begin position="1"/>
        <end position="19"/>
    </location>
</feature>
<dbReference type="EMBL" id="CAJEWN010000017">
    <property type="protein sequence ID" value="CAD2135924.1"/>
    <property type="molecule type" value="Genomic_DNA"/>
</dbReference>
<protein>
    <submittedName>
        <fullName evidence="8">Uncharacterized protein</fullName>
    </submittedName>
</protein>
<proteinExistence type="predicted"/>
<dbReference type="OrthoDB" id="6285106at2759"/>
<dbReference type="InterPro" id="IPR031152">
    <property type="entry name" value="PLXDC"/>
</dbReference>
<dbReference type="GO" id="GO:0016020">
    <property type="term" value="C:membrane"/>
    <property type="evidence" value="ECO:0007669"/>
    <property type="project" value="UniProtKB-SubCell"/>
</dbReference>
<dbReference type="PANTHER" id="PTHR13055">
    <property type="entry name" value="TUMOR ENDOTHELIAL MARKER 7 RELATED"/>
    <property type="match status" value="1"/>
</dbReference>
<feature type="region of interest" description="Disordered" evidence="5">
    <location>
        <begin position="56"/>
        <end position="75"/>
    </location>
</feature>
<dbReference type="PANTHER" id="PTHR13055:SF12">
    <property type="entry name" value="LD40707P"/>
    <property type="match status" value="1"/>
</dbReference>
<gene>
    <name evidence="8" type="ORF">MENT_LOCUS4897</name>
</gene>
<dbReference type="AlphaFoldDB" id="A0A6V7TV74"/>
<name>A0A6V7TV74_MELEN</name>
<dbReference type="Proteomes" id="UP000580250">
    <property type="component" value="Unassembled WGS sequence"/>
</dbReference>
<evidence type="ECO:0000256" key="4">
    <source>
        <dbReference type="ARBA" id="ARBA00022989"/>
    </source>
</evidence>
<evidence type="ECO:0000256" key="2">
    <source>
        <dbReference type="ARBA" id="ARBA00022692"/>
    </source>
</evidence>
<evidence type="ECO:0000256" key="3">
    <source>
        <dbReference type="ARBA" id="ARBA00022729"/>
    </source>
</evidence>
<keyword evidence="6" id="KW-0472">Membrane</keyword>
<evidence type="ECO:0000256" key="1">
    <source>
        <dbReference type="ARBA" id="ARBA00004479"/>
    </source>
</evidence>
<evidence type="ECO:0000256" key="7">
    <source>
        <dbReference type="SAM" id="SignalP"/>
    </source>
</evidence>
<organism evidence="8 9">
    <name type="scientific">Meloidogyne enterolobii</name>
    <name type="common">Root-knot nematode worm</name>
    <name type="synonym">Meloidogyne mayaguensis</name>
    <dbReference type="NCBI Taxonomy" id="390850"/>
    <lineage>
        <taxon>Eukaryota</taxon>
        <taxon>Metazoa</taxon>
        <taxon>Ecdysozoa</taxon>
        <taxon>Nematoda</taxon>
        <taxon>Chromadorea</taxon>
        <taxon>Rhabditida</taxon>
        <taxon>Tylenchina</taxon>
        <taxon>Tylenchomorpha</taxon>
        <taxon>Tylenchoidea</taxon>
        <taxon>Meloidogynidae</taxon>
        <taxon>Meloidogyninae</taxon>
        <taxon>Meloidogyne</taxon>
    </lineage>
</organism>
<evidence type="ECO:0000256" key="5">
    <source>
        <dbReference type="SAM" id="MobiDB-lite"/>
    </source>
</evidence>
<feature type="transmembrane region" description="Helical" evidence="6">
    <location>
        <begin position="436"/>
        <end position="459"/>
    </location>
</feature>
<reference evidence="8 9" key="1">
    <citation type="submission" date="2020-08" db="EMBL/GenBank/DDBJ databases">
        <authorList>
            <person name="Koutsovoulos G."/>
            <person name="Danchin GJ E."/>
        </authorList>
    </citation>
    <scope>NUCLEOTIDE SEQUENCE [LARGE SCALE GENOMIC DNA]</scope>
</reference>
<keyword evidence="4 6" id="KW-1133">Transmembrane helix</keyword>
<feature type="chain" id="PRO_5027839162" evidence="7">
    <location>
        <begin position="20"/>
        <end position="492"/>
    </location>
</feature>
<evidence type="ECO:0000256" key="6">
    <source>
        <dbReference type="SAM" id="Phobius"/>
    </source>
</evidence>
<feature type="compositionally biased region" description="Polar residues" evidence="5">
    <location>
        <begin position="379"/>
        <end position="416"/>
    </location>
</feature>
<accession>A0A6V7TV74</accession>
<evidence type="ECO:0000313" key="9">
    <source>
        <dbReference type="Proteomes" id="UP000580250"/>
    </source>
</evidence>
<comment type="subcellular location">
    <subcellularLocation>
        <location evidence="1">Membrane</location>
        <topology evidence="1">Single-pass type I membrane protein</topology>
    </subcellularLocation>
</comment>